<reference evidence="6 7" key="1">
    <citation type="submission" date="2021-01" db="EMBL/GenBank/DDBJ databases">
        <title>Whole genome shotgun sequence of Actinoplanes lobatus NBRC 12513.</title>
        <authorList>
            <person name="Komaki H."/>
            <person name="Tamura T."/>
        </authorList>
    </citation>
    <scope>NUCLEOTIDE SEQUENCE [LARGE SCALE GENOMIC DNA]</scope>
    <source>
        <strain evidence="6 7">NBRC 12513</strain>
    </source>
</reference>
<dbReference type="InterPro" id="IPR012310">
    <property type="entry name" value="DNA_ligase_ATP-dep_cent"/>
</dbReference>
<dbReference type="Gene3D" id="3.30.470.30">
    <property type="entry name" value="DNA ligase/mRNA capping enzyme"/>
    <property type="match status" value="1"/>
</dbReference>
<evidence type="ECO:0000256" key="3">
    <source>
        <dbReference type="ARBA" id="ARBA00022598"/>
    </source>
</evidence>
<sequence>MFLRMASLGRLRKVNAFAYGDRVSGSPLTPMLATAGRLPVGPDWSYEFKWDGVRVLALFSGGPPALYARSGALVTAAYPEIADLSLPDGTLLDGEMVVLDAAGRPSFTALAERMHVRDRNRAARLAATLPVTYLIFDLLLLDGMDYTGLPYLARRERLEELDLAGTRWMVPPSFGDGPATETAARENHLEGVMAKRSDSVYLPGQRSADWVKVKFDRTGDYVIGGWRPGVRKLGGLLVGVPTPDGLAFRGRVGGGIGAAAEKDLLSRLAPLATTDSPFAAGAVPREDSKGAHWVRPELVAEIRYGNLTPDRRLRFPRFLRLRDDKKPGECADDAS</sequence>
<organism evidence="6 7">
    <name type="scientific">Actinoplanes lobatus</name>
    <dbReference type="NCBI Taxonomy" id="113568"/>
    <lineage>
        <taxon>Bacteria</taxon>
        <taxon>Bacillati</taxon>
        <taxon>Actinomycetota</taxon>
        <taxon>Actinomycetes</taxon>
        <taxon>Micromonosporales</taxon>
        <taxon>Micromonosporaceae</taxon>
        <taxon>Actinoplanes</taxon>
    </lineage>
</organism>
<dbReference type="InterPro" id="IPR050191">
    <property type="entry name" value="ATP-dep_DNA_ligase"/>
</dbReference>
<dbReference type="Pfam" id="PF01068">
    <property type="entry name" value="DNA_ligase_A_M"/>
    <property type="match status" value="1"/>
</dbReference>
<evidence type="ECO:0000313" key="7">
    <source>
        <dbReference type="Proteomes" id="UP000631312"/>
    </source>
</evidence>
<evidence type="ECO:0000256" key="2">
    <source>
        <dbReference type="ARBA" id="ARBA00012727"/>
    </source>
</evidence>
<comment type="caution">
    <text evidence="6">The sequence shown here is derived from an EMBL/GenBank/DDBJ whole genome shotgun (WGS) entry which is preliminary data.</text>
</comment>
<evidence type="ECO:0000313" key="6">
    <source>
        <dbReference type="EMBL" id="GIE40083.1"/>
    </source>
</evidence>
<dbReference type="Gene3D" id="3.30.1490.70">
    <property type="match status" value="1"/>
</dbReference>
<dbReference type="NCBIfam" id="TIGR02779">
    <property type="entry name" value="NHEJ_ligase_lig"/>
    <property type="match status" value="1"/>
</dbReference>
<dbReference type="SUPFAM" id="SSF50249">
    <property type="entry name" value="Nucleic acid-binding proteins"/>
    <property type="match status" value="1"/>
</dbReference>
<dbReference type="Gene3D" id="2.40.50.140">
    <property type="entry name" value="Nucleic acid-binding proteins"/>
    <property type="match status" value="1"/>
</dbReference>
<keyword evidence="7" id="KW-1185">Reference proteome</keyword>
<dbReference type="SUPFAM" id="SSF56091">
    <property type="entry name" value="DNA ligase/mRNA capping enzyme, catalytic domain"/>
    <property type="match status" value="1"/>
</dbReference>
<comment type="catalytic activity">
    <reaction evidence="4">
        <text>ATP + (deoxyribonucleotide)n-3'-hydroxyl + 5'-phospho-(deoxyribonucleotide)m = (deoxyribonucleotide)n+m + AMP + diphosphate.</text>
        <dbReference type="EC" id="6.5.1.1"/>
    </reaction>
</comment>
<feature type="domain" description="ATP-dependent DNA ligase family profile" evidence="5">
    <location>
        <begin position="128"/>
        <end position="258"/>
    </location>
</feature>
<proteinExistence type="inferred from homology"/>
<gene>
    <name evidence="6" type="ORF">Alo02nite_29810</name>
</gene>
<dbReference type="Pfam" id="PF04679">
    <property type="entry name" value="DNA_ligase_A_C"/>
    <property type="match status" value="1"/>
</dbReference>
<comment type="similarity">
    <text evidence="1">Belongs to the ATP-dependent DNA ligase family.</text>
</comment>
<dbReference type="EC" id="6.5.1.1" evidence="2"/>
<dbReference type="CDD" id="cd07906">
    <property type="entry name" value="Adenylation_DNA_ligase_LigD_LigC"/>
    <property type="match status" value="1"/>
</dbReference>
<dbReference type="GO" id="GO:0016874">
    <property type="term" value="F:ligase activity"/>
    <property type="evidence" value="ECO:0007669"/>
    <property type="project" value="UniProtKB-KW"/>
</dbReference>
<accession>A0ABQ4AGF9</accession>
<evidence type="ECO:0000259" key="5">
    <source>
        <dbReference type="PROSITE" id="PS50160"/>
    </source>
</evidence>
<protein>
    <recommendedName>
        <fullName evidence="2">DNA ligase (ATP)</fullName>
        <ecNumber evidence="2">6.5.1.1</ecNumber>
    </recommendedName>
</protein>
<dbReference type="InterPro" id="IPR014146">
    <property type="entry name" value="LigD_ligase_dom"/>
</dbReference>
<dbReference type="InterPro" id="IPR012309">
    <property type="entry name" value="DNA_ligase_ATP-dep_C"/>
</dbReference>
<keyword evidence="3 6" id="KW-0436">Ligase</keyword>
<dbReference type="PROSITE" id="PS50160">
    <property type="entry name" value="DNA_LIGASE_A3"/>
    <property type="match status" value="1"/>
</dbReference>
<dbReference type="Proteomes" id="UP000631312">
    <property type="component" value="Unassembled WGS sequence"/>
</dbReference>
<dbReference type="PANTHER" id="PTHR45674:SF4">
    <property type="entry name" value="DNA LIGASE 1"/>
    <property type="match status" value="1"/>
</dbReference>
<dbReference type="CDD" id="cd07971">
    <property type="entry name" value="OBF_DNA_ligase_LigD"/>
    <property type="match status" value="1"/>
</dbReference>
<evidence type="ECO:0000256" key="4">
    <source>
        <dbReference type="ARBA" id="ARBA00034003"/>
    </source>
</evidence>
<evidence type="ECO:0000256" key="1">
    <source>
        <dbReference type="ARBA" id="ARBA00007572"/>
    </source>
</evidence>
<dbReference type="InterPro" id="IPR012340">
    <property type="entry name" value="NA-bd_OB-fold"/>
</dbReference>
<dbReference type="PANTHER" id="PTHR45674">
    <property type="entry name" value="DNA LIGASE 1/3 FAMILY MEMBER"/>
    <property type="match status" value="1"/>
</dbReference>
<dbReference type="EMBL" id="BOMP01000038">
    <property type="protein sequence ID" value="GIE40083.1"/>
    <property type="molecule type" value="Genomic_DNA"/>
</dbReference>
<name>A0ABQ4AGF9_9ACTN</name>